<dbReference type="RefSeq" id="WP_121522640.1">
    <property type="nucleotide sequence ID" value="NZ_RCHR01000003.1"/>
</dbReference>
<evidence type="ECO:0000313" key="2">
    <source>
        <dbReference type="EMBL" id="RLL45051.1"/>
    </source>
</evidence>
<protein>
    <submittedName>
        <fullName evidence="2">DUF3813 family protein</fullName>
    </submittedName>
</protein>
<dbReference type="InterPro" id="IPR024217">
    <property type="entry name" value="DUF3813"/>
</dbReference>
<feature type="region of interest" description="Disordered" evidence="1">
    <location>
        <begin position="17"/>
        <end position="62"/>
    </location>
</feature>
<organism evidence="2 3">
    <name type="scientific">Oceanobacillus piezotolerans</name>
    <dbReference type="NCBI Taxonomy" id="2448030"/>
    <lineage>
        <taxon>Bacteria</taxon>
        <taxon>Bacillati</taxon>
        <taxon>Bacillota</taxon>
        <taxon>Bacilli</taxon>
        <taxon>Bacillales</taxon>
        <taxon>Bacillaceae</taxon>
        <taxon>Oceanobacillus</taxon>
    </lineage>
</organism>
<gene>
    <name evidence="2" type="ORF">D8M04_09260</name>
</gene>
<dbReference type="OrthoDB" id="2692217at2"/>
<dbReference type="Proteomes" id="UP000270219">
    <property type="component" value="Unassembled WGS sequence"/>
</dbReference>
<dbReference type="AlphaFoldDB" id="A0A498D8V1"/>
<sequence>MQNNLLQQAMNAVTNMMSGNASEQDKQAAQSAIQAAYTNATSEEKQQLQQLENQLKQHNQLH</sequence>
<evidence type="ECO:0000313" key="3">
    <source>
        <dbReference type="Proteomes" id="UP000270219"/>
    </source>
</evidence>
<proteinExistence type="predicted"/>
<feature type="compositionally biased region" description="Polar residues" evidence="1">
    <location>
        <begin position="17"/>
        <end position="41"/>
    </location>
</feature>
<evidence type="ECO:0000256" key="1">
    <source>
        <dbReference type="SAM" id="MobiDB-lite"/>
    </source>
</evidence>
<name>A0A498D8V1_9BACI</name>
<feature type="compositionally biased region" description="Low complexity" evidence="1">
    <location>
        <begin position="47"/>
        <end position="62"/>
    </location>
</feature>
<keyword evidence="3" id="KW-1185">Reference proteome</keyword>
<comment type="caution">
    <text evidence="2">The sequence shown here is derived from an EMBL/GenBank/DDBJ whole genome shotgun (WGS) entry which is preliminary data.</text>
</comment>
<accession>A0A498D8V1</accession>
<reference evidence="2 3" key="1">
    <citation type="submission" date="2018-10" db="EMBL/GenBank/DDBJ databases">
        <title>Oceanobacillus sp. YLB-02 draft genome.</title>
        <authorList>
            <person name="Yu L."/>
        </authorList>
    </citation>
    <scope>NUCLEOTIDE SEQUENCE [LARGE SCALE GENOMIC DNA]</scope>
    <source>
        <strain evidence="2 3">YLB-02</strain>
    </source>
</reference>
<dbReference type="Pfam" id="PF12758">
    <property type="entry name" value="DUF3813"/>
    <property type="match status" value="1"/>
</dbReference>
<dbReference type="EMBL" id="RCHR01000003">
    <property type="protein sequence ID" value="RLL45051.1"/>
    <property type="molecule type" value="Genomic_DNA"/>
</dbReference>